<dbReference type="RefSeq" id="WP_153833805.1">
    <property type="nucleotide sequence ID" value="NZ_JBHUMW010000007.1"/>
</dbReference>
<dbReference type="InterPro" id="IPR036514">
    <property type="entry name" value="SGNH_hydro_sf"/>
</dbReference>
<name>A0A6N7QTT1_9BACI</name>
<dbReference type="PANTHER" id="PTHR43695:SF1">
    <property type="entry name" value="RHAMNOGALACTURONAN ACETYLESTERASE"/>
    <property type="match status" value="1"/>
</dbReference>
<proteinExistence type="inferred from homology"/>
<keyword evidence="5" id="KW-1185">Reference proteome</keyword>
<evidence type="ECO:0000256" key="1">
    <source>
        <dbReference type="ARBA" id="ARBA00008668"/>
    </source>
</evidence>
<gene>
    <name evidence="4" type="ORF">GH885_01005</name>
</gene>
<evidence type="ECO:0000313" key="4">
    <source>
        <dbReference type="EMBL" id="MRI64924.1"/>
    </source>
</evidence>
<dbReference type="PANTHER" id="PTHR43695">
    <property type="entry name" value="PUTATIVE (AFU_ORTHOLOGUE AFUA_2G17250)-RELATED"/>
    <property type="match status" value="1"/>
</dbReference>
<keyword evidence="2" id="KW-0378">Hydrolase</keyword>
<reference evidence="4 5" key="1">
    <citation type="submission" date="2019-10" db="EMBL/GenBank/DDBJ databases">
        <title>Gracilibacillus salitolerans sp. nov., a moderate halophile isolated from a saline soil in northwest China.</title>
        <authorList>
            <person name="Gan L."/>
        </authorList>
    </citation>
    <scope>NUCLEOTIDE SEQUENCE [LARGE SCALE GENOMIC DNA]</scope>
    <source>
        <strain evidence="4 5">TP2-8</strain>
    </source>
</reference>
<dbReference type="InterPro" id="IPR013830">
    <property type="entry name" value="SGNH_hydro"/>
</dbReference>
<organism evidence="4 5">
    <name type="scientific">Gracilibacillus thailandensis</name>
    <dbReference type="NCBI Taxonomy" id="563735"/>
    <lineage>
        <taxon>Bacteria</taxon>
        <taxon>Bacillati</taxon>
        <taxon>Bacillota</taxon>
        <taxon>Bacilli</taxon>
        <taxon>Bacillales</taxon>
        <taxon>Bacillaceae</taxon>
        <taxon>Gracilibacillus</taxon>
    </lineage>
</organism>
<accession>A0A6N7QTT1</accession>
<dbReference type="AlphaFoldDB" id="A0A6N7QTT1"/>
<sequence length="232" mass="26586">MPTHLFLAGDSTMATFDESRYPQMGWGQILDQYFSKDLVVRNHAASGRSTKSFISEGRWDTIEKEFQAGDYVLIQFGHNDQKPDEERATKPFTSYQDNLRFFIQRSQAFGVTPILLTSIARRHFDDYGGLKETHGDYPQAVRELAEKEAVVCVDMLSLTREALQELGKEQTKKWFMRLEPGEYSTYPDGLKDDTHLHERGAHQHCLLFVKALITLNHPLASYVKSDFSLSAE</sequence>
<dbReference type="Proteomes" id="UP000435187">
    <property type="component" value="Unassembled WGS sequence"/>
</dbReference>
<dbReference type="SUPFAM" id="SSF52266">
    <property type="entry name" value="SGNH hydrolase"/>
    <property type="match status" value="1"/>
</dbReference>
<feature type="domain" description="SGNH hydrolase-type esterase" evidence="3">
    <location>
        <begin position="9"/>
        <end position="200"/>
    </location>
</feature>
<dbReference type="CDD" id="cd01821">
    <property type="entry name" value="Rhamnogalacturan_acetylesterase_like"/>
    <property type="match status" value="1"/>
</dbReference>
<dbReference type="GO" id="GO:0016787">
    <property type="term" value="F:hydrolase activity"/>
    <property type="evidence" value="ECO:0007669"/>
    <property type="project" value="UniProtKB-KW"/>
</dbReference>
<dbReference type="Pfam" id="PF13472">
    <property type="entry name" value="Lipase_GDSL_2"/>
    <property type="match status" value="1"/>
</dbReference>
<protein>
    <submittedName>
        <fullName evidence="4">Lysophospholipase</fullName>
    </submittedName>
</protein>
<dbReference type="InterPro" id="IPR037459">
    <property type="entry name" value="RhgT-like"/>
</dbReference>
<dbReference type="EMBL" id="WJEE01000001">
    <property type="protein sequence ID" value="MRI64924.1"/>
    <property type="molecule type" value="Genomic_DNA"/>
</dbReference>
<evidence type="ECO:0000313" key="5">
    <source>
        <dbReference type="Proteomes" id="UP000435187"/>
    </source>
</evidence>
<comment type="caution">
    <text evidence="4">The sequence shown here is derived from an EMBL/GenBank/DDBJ whole genome shotgun (WGS) entry which is preliminary data.</text>
</comment>
<evidence type="ECO:0000256" key="2">
    <source>
        <dbReference type="ARBA" id="ARBA00022801"/>
    </source>
</evidence>
<comment type="similarity">
    <text evidence="1">Belongs to the 'GDSL' lipolytic enzyme family.</text>
</comment>
<dbReference type="Gene3D" id="3.40.50.1110">
    <property type="entry name" value="SGNH hydrolase"/>
    <property type="match status" value="1"/>
</dbReference>
<evidence type="ECO:0000259" key="3">
    <source>
        <dbReference type="Pfam" id="PF13472"/>
    </source>
</evidence>